<comment type="subcellular location">
    <subcellularLocation>
        <location evidence="2">Mitochondrion inner membrane</location>
        <topology evidence="2">Peripheral membrane protein</topology>
    </subcellularLocation>
    <subcellularLocation>
        <location evidence="1">Mitochondrion matrix</location>
        <location evidence="1">Mitochondrion nucleoid</location>
    </subcellularLocation>
</comment>
<keyword evidence="6" id="KW-0378">Hydrolase</keyword>
<dbReference type="InterPro" id="IPR007694">
    <property type="entry name" value="DNA_helicase_DnaB-like_C"/>
</dbReference>
<keyword evidence="14" id="KW-1135">Mitochondrion nucleoid</keyword>
<evidence type="ECO:0000256" key="3">
    <source>
        <dbReference type="ARBA" id="ARBA00022705"/>
    </source>
</evidence>
<keyword evidence="9" id="KW-0809">Transit peptide</keyword>
<reference evidence="22 23" key="1">
    <citation type="submission" date="2019-01" db="EMBL/GenBank/DDBJ databases">
        <title>A chromosome-scale genome assembly of the yellow perch, Perca flavescens.</title>
        <authorList>
            <person name="Feron R."/>
            <person name="Morvezen R."/>
            <person name="Bestin A."/>
            <person name="Haffray P."/>
            <person name="Klopp C."/>
            <person name="Zahm M."/>
            <person name="Cabau C."/>
            <person name="Roques C."/>
            <person name="Donnadieu C."/>
            <person name="Bouchez O."/>
            <person name="Christie M."/>
            <person name="Larson W."/>
            <person name="Guiguen Y."/>
        </authorList>
    </citation>
    <scope>NUCLEOTIDE SEQUENCE [LARGE SCALE GENOMIC DNA]</scope>
    <source>
        <strain evidence="22">YP-PL-M2</strain>
        <tissue evidence="22">Blood</tissue>
    </source>
</reference>
<evidence type="ECO:0000256" key="17">
    <source>
        <dbReference type="ARBA" id="ARBA00055412"/>
    </source>
</evidence>
<dbReference type="InterPro" id="IPR027417">
    <property type="entry name" value="P-loop_NTPase"/>
</dbReference>
<dbReference type="EC" id="5.6.2.3" evidence="15"/>
<evidence type="ECO:0000256" key="6">
    <source>
        <dbReference type="ARBA" id="ARBA00022801"/>
    </source>
</evidence>
<accession>A0A484C2I8</accession>
<dbReference type="PANTHER" id="PTHR12873">
    <property type="entry name" value="T7-LIKE MITOCHONDRIAL DNA HELICASE"/>
    <property type="match status" value="1"/>
</dbReference>
<sequence length="724" mass="82240">MWRSLLLRGSTCLLQVAAPRFLHQRHLPSISVRLLTQRLLHRPPCGSDLLGKGYYQDYLTHRWTRAYKKDAKSTVEFPVSPITITEIKQYLRSKDIPFHDGYSCFHIPSIFVAPSARRDSFSLFIDKTTGQFLCKDTLVEGSWEDLQDCLEVMQKEEQDFLSPHVLLGYPESLEEQEDRERELREVQRIWSSSVPLTDLPEDEVQLIKTMFQITKVSNATLKKFGVRLFKPTKSLVFPWFGGPDSSLKGVKLLSAQSTDTDKVTYNEATVPKSNSYYNLFGLPLVGRMDAEVVLTGHELDTLAVSQATGLPSVALPRGVSCLPPILLPYLEQFSRVTLWLGEDIRSWEASKIFSRKLGLRRCSLVRPGEYRPCPVEALAQGKNFSHIIKSSIPAAHKSIVSFKQLREDVYGELVNTEQVAGVKWVRFQELNRILKGHRKGELTVFTGPTGSGKTTFISEVALDLCMQGVNTLWGSFEINNVRLAKIMLTQFAMQRLEENIEQYDFWADKFEELPLYFMTFHGQQNIKTVLDTMQHAVYLYDINHVIIDNLQFMMGQENLSVDKFAVQDHIIGAFRKFATNSSCHVTLVIHPRKEEDDRELQTASIFGSAKASQEADNVLILQEKKLVTCPGRRSLQVTKNRFDGDVGIFPLDFIKSSLTFAAPIKGKHKLRKVAAKPENEEVEGTEVAVKKEEVKKEKAEKVAKTTKTPRTIKKPATDNESMQK</sequence>
<keyword evidence="11" id="KW-0496">Mitochondrion</keyword>
<keyword evidence="12" id="KW-0472">Membrane</keyword>
<evidence type="ECO:0000256" key="2">
    <source>
        <dbReference type="ARBA" id="ARBA00004637"/>
    </source>
</evidence>
<keyword evidence="13" id="KW-0413">Isomerase</keyword>
<evidence type="ECO:0000259" key="21">
    <source>
        <dbReference type="PROSITE" id="PS51199"/>
    </source>
</evidence>
<dbReference type="InterPro" id="IPR027032">
    <property type="entry name" value="Twinkle-like"/>
</dbReference>
<protein>
    <recommendedName>
        <fullName evidence="18">Twinkle mtDNA helicase</fullName>
        <ecNumber evidence="15">5.6.2.3</ecNumber>
    </recommendedName>
    <alternativeName>
        <fullName evidence="19">Twinkle protein, mitochondrial</fullName>
    </alternativeName>
</protein>
<dbReference type="SUPFAM" id="SSF52540">
    <property type="entry name" value="P-loop containing nucleoside triphosphate hydrolases"/>
    <property type="match status" value="1"/>
</dbReference>
<dbReference type="FunFam" id="3.40.50.300:FF:000845">
    <property type="entry name" value="Mitochondrial helicase twinkle"/>
    <property type="match status" value="1"/>
</dbReference>
<evidence type="ECO:0000256" key="12">
    <source>
        <dbReference type="ARBA" id="ARBA00023136"/>
    </source>
</evidence>
<dbReference type="CDD" id="cd01122">
    <property type="entry name" value="Twinkle_C"/>
    <property type="match status" value="1"/>
</dbReference>
<evidence type="ECO:0000256" key="4">
    <source>
        <dbReference type="ARBA" id="ARBA00022741"/>
    </source>
</evidence>
<dbReference type="InterPro" id="IPR034154">
    <property type="entry name" value="TOPRIM_DnaG/twinkle"/>
</dbReference>
<evidence type="ECO:0000313" key="22">
    <source>
        <dbReference type="EMBL" id="TDG97805.1"/>
    </source>
</evidence>
<evidence type="ECO:0000256" key="5">
    <source>
        <dbReference type="ARBA" id="ARBA00022792"/>
    </source>
</evidence>
<dbReference type="STRING" id="8167.A0A484C2I8"/>
<evidence type="ECO:0000256" key="19">
    <source>
        <dbReference type="ARBA" id="ARBA00075597"/>
    </source>
</evidence>
<name>A0A484C2I8_PERFV</name>
<comment type="caution">
    <text evidence="22">The sequence shown here is derived from an EMBL/GenBank/DDBJ whole genome shotgun (WGS) entry which is preliminary data.</text>
</comment>
<dbReference type="AlphaFoldDB" id="A0A484C2I8"/>
<feature type="compositionally biased region" description="Basic and acidic residues" evidence="20">
    <location>
        <begin position="693"/>
        <end position="703"/>
    </location>
</feature>
<keyword evidence="23" id="KW-1185">Reference proteome</keyword>
<keyword evidence="4" id="KW-0547">Nucleotide-binding</keyword>
<evidence type="ECO:0000256" key="15">
    <source>
        <dbReference type="ARBA" id="ARBA00044969"/>
    </source>
</evidence>
<dbReference type="GO" id="GO:0042645">
    <property type="term" value="C:mitochondrial nucleoid"/>
    <property type="evidence" value="ECO:0007669"/>
    <property type="project" value="UniProtKB-SubCell"/>
</dbReference>
<evidence type="ECO:0000256" key="13">
    <source>
        <dbReference type="ARBA" id="ARBA00023235"/>
    </source>
</evidence>
<keyword evidence="5" id="KW-0999">Mitochondrion inner membrane</keyword>
<dbReference type="GO" id="GO:0005743">
    <property type="term" value="C:mitochondrial inner membrane"/>
    <property type="evidence" value="ECO:0007669"/>
    <property type="project" value="UniProtKB-SubCell"/>
</dbReference>
<evidence type="ECO:0000256" key="10">
    <source>
        <dbReference type="ARBA" id="ARBA00023121"/>
    </source>
</evidence>
<feature type="compositionally biased region" description="Basic and acidic residues" evidence="20">
    <location>
        <begin position="715"/>
        <end position="724"/>
    </location>
</feature>
<dbReference type="FunFam" id="3.40.1360.10:FF:000008">
    <property type="entry name" value="Mitochondrial helicase twinkle"/>
    <property type="match status" value="1"/>
</dbReference>
<organism evidence="22 23">
    <name type="scientific">Perca flavescens</name>
    <name type="common">American yellow perch</name>
    <name type="synonym">Morone flavescens</name>
    <dbReference type="NCBI Taxonomy" id="8167"/>
    <lineage>
        <taxon>Eukaryota</taxon>
        <taxon>Metazoa</taxon>
        <taxon>Chordata</taxon>
        <taxon>Craniata</taxon>
        <taxon>Vertebrata</taxon>
        <taxon>Euteleostomi</taxon>
        <taxon>Actinopterygii</taxon>
        <taxon>Neopterygii</taxon>
        <taxon>Teleostei</taxon>
        <taxon>Neoteleostei</taxon>
        <taxon>Acanthomorphata</taxon>
        <taxon>Eupercaria</taxon>
        <taxon>Perciformes</taxon>
        <taxon>Percoidei</taxon>
        <taxon>Percidae</taxon>
        <taxon>Percinae</taxon>
        <taxon>Perca</taxon>
    </lineage>
</organism>
<dbReference type="Gene3D" id="3.40.50.300">
    <property type="entry name" value="P-loop containing nucleotide triphosphate hydrolases"/>
    <property type="match status" value="1"/>
</dbReference>
<feature type="domain" description="SF4 helicase" evidence="21">
    <location>
        <begin position="416"/>
        <end position="667"/>
    </location>
</feature>
<dbReference type="GO" id="GO:0016787">
    <property type="term" value="F:hydrolase activity"/>
    <property type="evidence" value="ECO:0007669"/>
    <property type="project" value="UniProtKB-KW"/>
</dbReference>
<keyword evidence="8" id="KW-0067">ATP-binding</keyword>
<dbReference type="Proteomes" id="UP000295070">
    <property type="component" value="Chromosome 21"/>
</dbReference>
<evidence type="ECO:0000256" key="20">
    <source>
        <dbReference type="SAM" id="MobiDB-lite"/>
    </source>
</evidence>
<dbReference type="GO" id="GO:0003697">
    <property type="term" value="F:single-stranded DNA binding"/>
    <property type="evidence" value="ECO:0007669"/>
    <property type="project" value="InterPro"/>
</dbReference>
<dbReference type="GO" id="GO:0043139">
    <property type="term" value="F:5'-3' DNA helicase activity"/>
    <property type="evidence" value="ECO:0007669"/>
    <property type="project" value="UniProtKB-EC"/>
</dbReference>
<keyword evidence="7" id="KW-0347">Helicase</keyword>
<evidence type="ECO:0000313" key="23">
    <source>
        <dbReference type="Proteomes" id="UP000295070"/>
    </source>
</evidence>
<comment type="catalytic activity">
    <reaction evidence="16">
        <text>ATP + H2O = ADP + phosphate + H(+)</text>
        <dbReference type="Rhea" id="RHEA:13065"/>
        <dbReference type="ChEBI" id="CHEBI:15377"/>
        <dbReference type="ChEBI" id="CHEBI:15378"/>
        <dbReference type="ChEBI" id="CHEBI:30616"/>
        <dbReference type="ChEBI" id="CHEBI:43474"/>
        <dbReference type="ChEBI" id="CHEBI:456216"/>
        <dbReference type="EC" id="5.6.2.3"/>
    </reaction>
</comment>
<keyword evidence="10" id="KW-0446">Lipid-binding</keyword>
<dbReference type="Pfam" id="PF13481">
    <property type="entry name" value="AAA_25"/>
    <property type="match status" value="1"/>
</dbReference>
<evidence type="ECO:0000256" key="8">
    <source>
        <dbReference type="ARBA" id="ARBA00022840"/>
    </source>
</evidence>
<dbReference type="EMBL" id="SCKG01000021">
    <property type="protein sequence ID" value="TDG97805.1"/>
    <property type="molecule type" value="Genomic_DNA"/>
</dbReference>
<feature type="region of interest" description="Disordered" evidence="20">
    <location>
        <begin position="693"/>
        <end position="724"/>
    </location>
</feature>
<dbReference type="PANTHER" id="PTHR12873:SF0">
    <property type="entry name" value="TWINKLE MTDNA HELICASE"/>
    <property type="match status" value="1"/>
</dbReference>
<dbReference type="CDD" id="cd01029">
    <property type="entry name" value="TOPRIM_primases"/>
    <property type="match status" value="1"/>
</dbReference>
<dbReference type="GO" id="GO:0005524">
    <property type="term" value="F:ATP binding"/>
    <property type="evidence" value="ECO:0007669"/>
    <property type="project" value="UniProtKB-KW"/>
</dbReference>
<dbReference type="GO" id="GO:0008289">
    <property type="term" value="F:lipid binding"/>
    <property type="evidence" value="ECO:0007669"/>
    <property type="project" value="UniProtKB-KW"/>
</dbReference>
<proteinExistence type="predicted"/>
<evidence type="ECO:0000256" key="7">
    <source>
        <dbReference type="ARBA" id="ARBA00022806"/>
    </source>
</evidence>
<comment type="function">
    <text evidence="17">Mitochondrial helicase involved in mtDNA replication and repair. Might have a role in mtDNA repair. Has DNA strand separation activity needed to form a processive replication fork for leading strand synthesis which is catalyzed by the formation of a replisome complex with POLG and mtSDB. Preferentially unwinds DNA substrates with pre-existing 5'-and 3'- single-stranded tails but is also active on a 5'- flap substrate. Can dissociate the invading strand of immobile or mobile D-loop DNA structures irrespective of the single strand polarity of the third strand. In addition to its DNA strand separation activity, also has DNA strand annealing, DNA strand-exchange and DNA branch migration activities.</text>
</comment>
<evidence type="ECO:0000256" key="11">
    <source>
        <dbReference type="ARBA" id="ARBA00023128"/>
    </source>
</evidence>
<evidence type="ECO:0000256" key="9">
    <source>
        <dbReference type="ARBA" id="ARBA00022946"/>
    </source>
</evidence>
<evidence type="ECO:0000256" key="1">
    <source>
        <dbReference type="ARBA" id="ARBA00004436"/>
    </source>
</evidence>
<dbReference type="GO" id="GO:0006264">
    <property type="term" value="P:mitochondrial DNA replication"/>
    <property type="evidence" value="ECO:0007669"/>
    <property type="project" value="TreeGrafter"/>
</dbReference>
<evidence type="ECO:0000256" key="18">
    <source>
        <dbReference type="ARBA" id="ARBA00074853"/>
    </source>
</evidence>
<gene>
    <name evidence="22" type="ORF">EPR50_G00211580</name>
</gene>
<evidence type="ECO:0000256" key="16">
    <source>
        <dbReference type="ARBA" id="ARBA00048954"/>
    </source>
</evidence>
<keyword evidence="3" id="KW-0235">DNA replication</keyword>
<dbReference type="PROSITE" id="PS51199">
    <property type="entry name" value="SF4_HELICASE"/>
    <property type="match status" value="1"/>
</dbReference>
<evidence type="ECO:0000256" key="14">
    <source>
        <dbReference type="ARBA" id="ARBA00023271"/>
    </source>
</evidence>